<dbReference type="RefSeq" id="WP_188757302.1">
    <property type="nucleotide sequence ID" value="NZ_BMJY01000027.1"/>
</dbReference>
<dbReference type="AlphaFoldDB" id="A0A917IHG5"/>
<gene>
    <name evidence="1" type="ORF">GCM10010921_30970</name>
</gene>
<dbReference type="Proteomes" id="UP000657592">
    <property type="component" value="Unassembled WGS sequence"/>
</dbReference>
<keyword evidence="2" id="KW-1185">Reference proteome</keyword>
<protein>
    <recommendedName>
        <fullName evidence="3">Type I-E CRISPR-associated protein Cse2/CasB</fullName>
    </recommendedName>
</protein>
<proteinExistence type="predicted"/>
<dbReference type="Gene3D" id="1.10.520.40">
    <property type="entry name" value="CRISPR-associated protein Cse2"/>
    <property type="match status" value="1"/>
</dbReference>
<dbReference type="CDD" id="cd09731">
    <property type="entry name" value="Cse2_I-E"/>
    <property type="match status" value="1"/>
</dbReference>
<dbReference type="Pfam" id="PF09485">
    <property type="entry name" value="CRISPR_Cse2"/>
    <property type="match status" value="1"/>
</dbReference>
<name>A0A917IHG5_9MICO</name>
<evidence type="ECO:0000313" key="2">
    <source>
        <dbReference type="Proteomes" id="UP000657592"/>
    </source>
</evidence>
<dbReference type="InterPro" id="IPR013382">
    <property type="entry name" value="CRISPR-assoc_prot_Cse2"/>
</dbReference>
<evidence type="ECO:0000313" key="1">
    <source>
        <dbReference type="EMBL" id="GGH51509.1"/>
    </source>
</evidence>
<reference evidence="1" key="1">
    <citation type="journal article" date="2014" name="Int. J. Syst. Evol. Microbiol.">
        <title>Complete genome sequence of Corynebacterium casei LMG S-19264T (=DSM 44701T), isolated from a smear-ripened cheese.</title>
        <authorList>
            <consortium name="US DOE Joint Genome Institute (JGI-PGF)"/>
            <person name="Walter F."/>
            <person name="Albersmeier A."/>
            <person name="Kalinowski J."/>
            <person name="Ruckert C."/>
        </authorList>
    </citation>
    <scope>NUCLEOTIDE SEQUENCE</scope>
    <source>
        <strain evidence="1">CGMCC 1.15794</strain>
    </source>
</reference>
<dbReference type="NCBIfam" id="TIGR02548">
    <property type="entry name" value="casB_cse2"/>
    <property type="match status" value="1"/>
</dbReference>
<accession>A0A917IHG5</accession>
<organism evidence="1 2">
    <name type="scientific">Microbacterium album</name>
    <dbReference type="NCBI Taxonomy" id="2053191"/>
    <lineage>
        <taxon>Bacteria</taxon>
        <taxon>Bacillati</taxon>
        <taxon>Actinomycetota</taxon>
        <taxon>Actinomycetes</taxon>
        <taxon>Micrococcales</taxon>
        <taxon>Microbacteriaceae</taxon>
        <taxon>Microbacterium</taxon>
    </lineage>
</organism>
<comment type="caution">
    <text evidence="1">The sequence shown here is derived from an EMBL/GenBank/DDBJ whole genome shotgun (WGS) entry which is preliminary data.</text>
</comment>
<reference evidence="1" key="2">
    <citation type="submission" date="2020-09" db="EMBL/GenBank/DDBJ databases">
        <authorList>
            <person name="Sun Q."/>
            <person name="Zhou Y."/>
        </authorList>
    </citation>
    <scope>NUCLEOTIDE SEQUENCE</scope>
    <source>
        <strain evidence="1">CGMCC 1.15794</strain>
    </source>
</reference>
<evidence type="ECO:0008006" key="3">
    <source>
        <dbReference type="Google" id="ProtNLM"/>
    </source>
</evidence>
<dbReference type="EMBL" id="BMJY01000027">
    <property type="protein sequence ID" value="GGH51509.1"/>
    <property type="molecule type" value="Genomic_DNA"/>
</dbReference>
<sequence length="221" mass="25178">MSVVPERAQLVEEHVVRRVRTLQSGYRRNASWAVAALAKLRRGVGVRPETDLELYGLALGNTVDDLVEDEERPRTLLDELRTRAEELTEEERAAFAAVTLYAMHQQSRSDTSMHRAAYGFGRSARLLGRRVDRDSVRRRFTALGTSATWDETVTHARGLIQQFRQHQIPLDYGRFARDLFDLQTAAADRVRMAWGRDFYRTHDPRDDAADASAAPEHTDNA</sequence>
<dbReference type="InterPro" id="IPR038287">
    <property type="entry name" value="Cse2_sf"/>
</dbReference>